<name>X6M5S2_RETFI</name>
<dbReference type="SUPFAM" id="SSF57863">
    <property type="entry name" value="ArfGap/RecO-like zinc finger"/>
    <property type="match status" value="1"/>
</dbReference>
<keyword evidence="3 5" id="KW-0863">Zinc-finger</keyword>
<evidence type="ECO:0000256" key="2">
    <source>
        <dbReference type="ARBA" id="ARBA00022723"/>
    </source>
</evidence>
<evidence type="ECO:0000313" key="8">
    <source>
        <dbReference type="EMBL" id="ETO08971.1"/>
    </source>
</evidence>
<feature type="compositionally biased region" description="Basic and acidic residues" evidence="6">
    <location>
        <begin position="284"/>
        <end position="293"/>
    </location>
</feature>
<dbReference type="CDD" id="cd08204">
    <property type="entry name" value="ArfGap"/>
    <property type="match status" value="1"/>
</dbReference>
<feature type="domain" description="Arf-GAP" evidence="7">
    <location>
        <begin position="13"/>
        <end position="135"/>
    </location>
</feature>
<dbReference type="GO" id="GO:0005096">
    <property type="term" value="F:GTPase activator activity"/>
    <property type="evidence" value="ECO:0007669"/>
    <property type="project" value="UniProtKB-KW"/>
</dbReference>
<dbReference type="InterPro" id="IPR051718">
    <property type="entry name" value="ARF_GTPase-activating"/>
</dbReference>
<accession>X6M5S2</accession>
<dbReference type="PROSITE" id="PS50115">
    <property type="entry name" value="ARFGAP"/>
    <property type="match status" value="1"/>
</dbReference>
<dbReference type="EMBL" id="ASPP01024497">
    <property type="protein sequence ID" value="ETO08971.1"/>
    <property type="molecule type" value="Genomic_DNA"/>
</dbReference>
<evidence type="ECO:0000256" key="5">
    <source>
        <dbReference type="PROSITE-ProRule" id="PRU00288"/>
    </source>
</evidence>
<evidence type="ECO:0000259" key="7">
    <source>
        <dbReference type="PROSITE" id="PS50115"/>
    </source>
</evidence>
<organism evidence="8 9">
    <name type="scientific">Reticulomyxa filosa</name>
    <dbReference type="NCBI Taxonomy" id="46433"/>
    <lineage>
        <taxon>Eukaryota</taxon>
        <taxon>Sar</taxon>
        <taxon>Rhizaria</taxon>
        <taxon>Retaria</taxon>
        <taxon>Foraminifera</taxon>
        <taxon>Monothalamids</taxon>
        <taxon>Reticulomyxidae</taxon>
        <taxon>Reticulomyxa</taxon>
    </lineage>
</organism>
<evidence type="ECO:0000256" key="6">
    <source>
        <dbReference type="SAM" id="MobiDB-lite"/>
    </source>
</evidence>
<gene>
    <name evidence="8" type="ORF">RFI_28415</name>
</gene>
<dbReference type="PANTHER" id="PTHR45705">
    <property type="entry name" value="FI20236P1"/>
    <property type="match status" value="1"/>
</dbReference>
<feature type="compositionally biased region" description="Basic and acidic residues" evidence="6">
    <location>
        <begin position="137"/>
        <end position="150"/>
    </location>
</feature>
<dbReference type="InterPro" id="IPR001164">
    <property type="entry name" value="ArfGAP_dom"/>
</dbReference>
<dbReference type="PANTHER" id="PTHR45705:SF1">
    <property type="entry name" value="FI20236P1"/>
    <property type="match status" value="1"/>
</dbReference>
<dbReference type="GO" id="GO:0008270">
    <property type="term" value="F:zinc ion binding"/>
    <property type="evidence" value="ECO:0007669"/>
    <property type="project" value="UniProtKB-KW"/>
</dbReference>
<dbReference type="PRINTS" id="PR00405">
    <property type="entry name" value="REVINTRACTNG"/>
</dbReference>
<feature type="compositionally biased region" description="Polar residues" evidence="6">
    <location>
        <begin position="272"/>
        <end position="281"/>
    </location>
</feature>
<evidence type="ECO:0000313" key="9">
    <source>
        <dbReference type="Proteomes" id="UP000023152"/>
    </source>
</evidence>
<evidence type="ECO:0000256" key="4">
    <source>
        <dbReference type="ARBA" id="ARBA00022833"/>
    </source>
</evidence>
<sequence>MTERLARENLKCREELSRLQKLEINRYCADCGQKQASWCSTNIGVFVCIRCSGVHRNLGVHISKVKSSTLDGWTKQLLDHFKMQGGNEIVNSIYEAKMPRDAKPNSNTSVYELEKFIRDKYERKLWYSEKKSQKWKKKLTEEKNSSKKETEQEENENENNLKSKQKNSLNHKKQELESDSTASSLSTQEKERPPDLLTFDHGKSGQDKAKETKELGSSQQYNKGWMKFGDDNDSIVIQPTTNEDAADWLQSVIVNDDVQSSKSNDLFDKSDTPTNGTFGTTQEQKQKKAEQSKNSILEKFKEINPNLVVPQHQHVMPTQGLITQFPFPSGCLLK</sequence>
<feature type="region of interest" description="Disordered" evidence="6">
    <location>
        <begin position="137"/>
        <end position="218"/>
    </location>
</feature>
<reference evidence="8 9" key="1">
    <citation type="journal article" date="2013" name="Curr. Biol.">
        <title>The Genome of the Foraminiferan Reticulomyxa filosa.</title>
        <authorList>
            <person name="Glockner G."/>
            <person name="Hulsmann N."/>
            <person name="Schleicher M."/>
            <person name="Noegel A.A."/>
            <person name="Eichinger L."/>
            <person name="Gallinger C."/>
            <person name="Pawlowski J."/>
            <person name="Sierra R."/>
            <person name="Euteneuer U."/>
            <person name="Pillet L."/>
            <person name="Moustafa A."/>
            <person name="Platzer M."/>
            <person name="Groth M."/>
            <person name="Szafranski K."/>
            <person name="Schliwa M."/>
        </authorList>
    </citation>
    <scope>NUCLEOTIDE SEQUENCE [LARGE SCALE GENOMIC DNA]</scope>
</reference>
<keyword evidence="1" id="KW-0343">GTPase activation</keyword>
<keyword evidence="9" id="KW-1185">Reference proteome</keyword>
<feature type="compositionally biased region" description="Basic and acidic residues" evidence="6">
    <location>
        <begin position="188"/>
        <end position="214"/>
    </location>
</feature>
<proteinExistence type="predicted"/>
<protein>
    <submittedName>
        <fullName evidence="8">Arf GTPase activating protein</fullName>
    </submittedName>
</protein>
<dbReference type="Gene3D" id="1.10.220.150">
    <property type="entry name" value="Arf GTPase activating protein"/>
    <property type="match status" value="1"/>
</dbReference>
<feature type="region of interest" description="Disordered" evidence="6">
    <location>
        <begin position="259"/>
        <end position="293"/>
    </location>
</feature>
<evidence type="ECO:0000256" key="1">
    <source>
        <dbReference type="ARBA" id="ARBA00022468"/>
    </source>
</evidence>
<dbReference type="AlphaFoldDB" id="X6M5S2"/>
<dbReference type="OrthoDB" id="10266696at2759"/>
<dbReference type="GO" id="GO:0005737">
    <property type="term" value="C:cytoplasm"/>
    <property type="evidence" value="ECO:0007669"/>
    <property type="project" value="TreeGrafter"/>
</dbReference>
<keyword evidence="2" id="KW-0479">Metal-binding</keyword>
<dbReference type="Pfam" id="PF01412">
    <property type="entry name" value="ArfGap"/>
    <property type="match status" value="1"/>
</dbReference>
<dbReference type="FunFam" id="1.10.220.150:FF:000009">
    <property type="entry name" value="stromal membrane-associated protein 1 isoform X1"/>
    <property type="match status" value="1"/>
</dbReference>
<dbReference type="SMART" id="SM00105">
    <property type="entry name" value="ArfGap"/>
    <property type="match status" value="1"/>
</dbReference>
<dbReference type="InterPro" id="IPR038508">
    <property type="entry name" value="ArfGAP_dom_sf"/>
</dbReference>
<dbReference type="InterPro" id="IPR037278">
    <property type="entry name" value="ARFGAP/RecO"/>
</dbReference>
<comment type="caution">
    <text evidence="8">The sequence shown here is derived from an EMBL/GenBank/DDBJ whole genome shotgun (WGS) entry which is preliminary data.</text>
</comment>
<evidence type="ECO:0000256" key="3">
    <source>
        <dbReference type="ARBA" id="ARBA00022771"/>
    </source>
</evidence>
<keyword evidence="4" id="KW-0862">Zinc</keyword>
<dbReference type="Proteomes" id="UP000023152">
    <property type="component" value="Unassembled WGS sequence"/>
</dbReference>